<name>A0A915KAI0_ROMCU</name>
<dbReference type="WBParaSite" id="nRc.2.0.1.t35783-RA">
    <property type="protein sequence ID" value="nRc.2.0.1.t35783-RA"/>
    <property type="gene ID" value="nRc.2.0.1.g35783"/>
</dbReference>
<keyword evidence="1" id="KW-1185">Reference proteome</keyword>
<dbReference type="Proteomes" id="UP000887565">
    <property type="component" value="Unplaced"/>
</dbReference>
<organism evidence="1 2">
    <name type="scientific">Romanomermis culicivorax</name>
    <name type="common">Nematode worm</name>
    <dbReference type="NCBI Taxonomy" id="13658"/>
    <lineage>
        <taxon>Eukaryota</taxon>
        <taxon>Metazoa</taxon>
        <taxon>Ecdysozoa</taxon>
        <taxon>Nematoda</taxon>
        <taxon>Enoplea</taxon>
        <taxon>Dorylaimia</taxon>
        <taxon>Mermithida</taxon>
        <taxon>Mermithoidea</taxon>
        <taxon>Mermithidae</taxon>
        <taxon>Romanomermis</taxon>
    </lineage>
</organism>
<evidence type="ECO:0000313" key="1">
    <source>
        <dbReference type="Proteomes" id="UP000887565"/>
    </source>
</evidence>
<reference evidence="2" key="1">
    <citation type="submission" date="2022-11" db="UniProtKB">
        <authorList>
            <consortium name="WormBaseParasite"/>
        </authorList>
    </citation>
    <scope>IDENTIFICATION</scope>
</reference>
<accession>A0A915KAI0</accession>
<protein>
    <submittedName>
        <fullName evidence="2">Uncharacterized protein</fullName>
    </submittedName>
</protein>
<proteinExistence type="predicted"/>
<sequence>MKRKCHRNPAEIAGHTASRNQLVGVFLNWLVTSYIDQLAGCLVGRLIYSFSYPLSFTSRRNADFLSET</sequence>
<evidence type="ECO:0000313" key="2">
    <source>
        <dbReference type="WBParaSite" id="nRc.2.0.1.t35783-RA"/>
    </source>
</evidence>
<dbReference type="AlphaFoldDB" id="A0A915KAI0"/>